<name>A0A1I1R7Z5_9BACT</name>
<dbReference type="STRING" id="662367.SAMN05216167_104189"/>
<dbReference type="AlphaFoldDB" id="A0A1I1R7Z5"/>
<dbReference type="EMBL" id="FOLQ01000004">
    <property type="protein sequence ID" value="SFD27673.1"/>
    <property type="molecule type" value="Genomic_DNA"/>
</dbReference>
<dbReference type="InterPro" id="IPR036514">
    <property type="entry name" value="SGNH_hydro_sf"/>
</dbReference>
<dbReference type="SUPFAM" id="SSF52266">
    <property type="entry name" value="SGNH hydrolase"/>
    <property type="match status" value="1"/>
</dbReference>
<proteinExistence type="predicted"/>
<sequence>MKLSSLRLLILAITILFSFRTIAQINITSPVPRMVFQRGLNNQAAVMVTGTAPLTTTTVEARFVPLTTGQGSQTAWTSLGLLSGSSAFRGQVTVAAGWYRLDVRAKAGSTVLTQTQVNRVGVGEVFVVAGQSNVFGGFERVPGASDDRVSCVDLQQDSLSEQTLPLRFSHVSYGTNIGPSQPPHIWGILGDRLVQRLNVPVLFLGAALGGSSSSQWNLSAAGTIGTTPNSSVYRRLGATLLHYILRTGARAVLWHQGESDRGTPTTTYFNNIRYVIEKSRQQLGGNSLPWMMSRASYIDGVSDPNVIAAQNQLISAVPNVFPGPESDNITGTDNRPDYTHFKGAGLYRFTDQWDQNLSSSFFQNAAPFLPNDPAALITSGYTLPLTRRQGETIAVASVRSDAQESDNQYVAQIVRVSDGATVYESAPSTDNPILITIPTDLANGQYRLRTRSTHPVLLGTLGEPFNVQQSATPSPAFAIFRLPTASGGTGDPVIQKWGYRYEAGTYGFYAVVQATAPVEVRIERIDGGSFSDSGWNFVPPSNQSPDYNSFGDFNYIRNYPPITAGLGGVSPGLYRYSIRRQGDTGAGLWYELRFLDGRNIIYYPMEPIAPITSPDLIPISYALPSTQYGTSNSSLVVNVVEVNSRTTSGQITVYVSKDPLVTLSFNPAATDIGGRSVQNNVWTFNNSNPSYYILTTNQAIQGGSKLAFGLTGVLTPGQTKGTLTFSQIIVGGSGDEEQANNNSSGVRIDYFNK</sequence>
<dbReference type="InterPro" id="IPR005181">
    <property type="entry name" value="SASA"/>
</dbReference>
<dbReference type="OrthoDB" id="1488710at2"/>
<evidence type="ECO:0000256" key="1">
    <source>
        <dbReference type="ARBA" id="ARBA00022801"/>
    </source>
</evidence>
<protein>
    <recommendedName>
        <fullName evidence="2">Sialate O-acetylesterase domain-containing protein</fullName>
    </recommendedName>
</protein>
<keyword evidence="1" id="KW-0378">Hydrolase</keyword>
<evidence type="ECO:0000313" key="4">
    <source>
        <dbReference type="Proteomes" id="UP000198598"/>
    </source>
</evidence>
<feature type="domain" description="Sialate O-acetylesterase" evidence="2">
    <location>
        <begin position="124"/>
        <end position="345"/>
    </location>
</feature>
<accession>A0A1I1R7Z5</accession>
<organism evidence="3 4">
    <name type="scientific">Spirosoma endophyticum</name>
    <dbReference type="NCBI Taxonomy" id="662367"/>
    <lineage>
        <taxon>Bacteria</taxon>
        <taxon>Pseudomonadati</taxon>
        <taxon>Bacteroidota</taxon>
        <taxon>Cytophagia</taxon>
        <taxon>Cytophagales</taxon>
        <taxon>Cytophagaceae</taxon>
        <taxon>Spirosoma</taxon>
    </lineage>
</organism>
<reference evidence="3 4" key="1">
    <citation type="submission" date="2016-10" db="EMBL/GenBank/DDBJ databases">
        <authorList>
            <person name="de Groot N.N."/>
        </authorList>
    </citation>
    <scope>NUCLEOTIDE SEQUENCE [LARGE SCALE GENOMIC DNA]</scope>
    <source>
        <strain evidence="3 4">DSM 26130</strain>
    </source>
</reference>
<gene>
    <name evidence="3" type="ORF">SAMN05216167_104189</name>
</gene>
<dbReference type="Gene3D" id="3.40.50.1110">
    <property type="entry name" value="SGNH hydrolase"/>
    <property type="match status" value="1"/>
</dbReference>
<dbReference type="Proteomes" id="UP000198598">
    <property type="component" value="Unassembled WGS sequence"/>
</dbReference>
<keyword evidence="4" id="KW-1185">Reference proteome</keyword>
<evidence type="ECO:0000313" key="3">
    <source>
        <dbReference type="EMBL" id="SFD27673.1"/>
    </source>
</evidence>
<dbReference type="Pfam" id="PF03629">
    <property type="entry name" value="SASA"/>
    <property type="match status" value="1"/>
</dbReference>
<dbReference type="GO" id="GO:0016788">
    <property type="term" value="F:hydrolase activity, acting on ester bonds"/>
    <property type="evidence" value="ECO:0007669"/>
    <property type="project" value="UniProtKB-ARBA"/>
</dbReference>
<evidence type="ECO:0000259" key="2">
    <source>
        <dbReference type="Pfam" id="PF03629"/>
    </source>
</evidence>